<dbReference type="GO" id="GO:0043190">
    <property type="term" value="C:ATP-binding cassette (ABC) transporter complex"/>
    <property type="evidence" value="ECO:0007669"/>
    <property type="project" value="InterPro"/>
</dbReference>
<evidence type="ECO:0000256" key="4">
    <source>
        <dbReference type="ARBA" id="ARBA00022729"/>
    </source>
</evidence>
<proteinExistence type="inferred from homology"/>
<dbReference type="PANTHER" id="PTHR30290:SF10">
    <property type="entry name" value="PERIPLASMIC OLIGOPEPTIDE-BINDING PROTEIN-RELATED"/>
    <property type="match status" value="1"/>
</dbReference>
<dbReference type="InterPro" id="IPR030678">
    <property type="entry name" value="Peptide/Ni-bd"/>
</dbReference>
<accession>A0A7W1X8S2</accession>
<reference evidence="7 8" key="1">
    <citation type="submission" date="2020-07" db="EMBL/GenBank/DDBJ databases">
        <authorList>
            <person name="Feng H."/>
        </authorList>
    </citation>
    <scope>NUCLEOTIDE SEQUENCE [LARGE SCALE GENOMIC DNA]</scope>
    <source>
        <strain evidence="8">s-11</strain>
    </source>
</reference>
<dbReference type="SUPFAM" id="SSF53850">
    <property type="entry name" value="Periplasmic binding protein-like II"/>
    <property type="match status" value="1"/>
</dbReference>
<evidence type="ECO:0000256" key="5">
    <source>
        <dbReference type="ARBA" id="ARBA00022856"/>
    </source>
</evidence>
<dbReference type="FunFam" id="3.90.76.10:FF:000001">
    <property type="entry name" value="Oligopeptide ABC transporter substrate-binding protein"/>
    <property type="match status" value="1"/>
</dbReference>
<feature type="domain" description="Solute-binding protein family 5" evidence="6">
    <location>
        <begin position="83"/>
        <end position="462"/>
    </location>
</feature>
<evidence type="ECO:0000313" key="7">
    <source>
        <dbReference type="EMBL" id="MBA4542092.1"/>
    </source>
</evidence>
<comment type="similarity">
    <text evidence="2">Belongs to the bacterial solute-binding protein 5 family.</text>
</comment>
<sequence>MISKKWKSIVGVAASISLALTGCSFQQNGASGSEQLSKDQILRIADTGDIPILDSARATDVSSMNILNNIQEGLMREGQDNQPENGIATHYEVSPDKKTYTFHLRDDANWSDGQPVTADDFRYAWLRALDPKTASQYAYALYPIKNAQKYNEGKASASQVGIKVLDKHTLEVTLEKPMLNFISMITMTVYLPQRQDIVEKYGSKYGTEVDKMVFDGPFVVESWTPQKLVLQRNDNNYWDSNSVSLKTVEINIIKDLATGINMYNAGQLDIVPLNDAFVDAYKQTPDFVSVKQAGVYYILLNQKNPFFKNDKIRKAITLALDRDQIANRILKDGSSPAGSLVPPSMKGEANKSFRAGGEVVGTNVAQAQKLFKEGLQELGLSQPPRNIVMIGYDTTARRNVAVNIKEQLRQTLGWDINLDSPTWKVHLQRAETGNYDMMMLGWSADYDDPMQFFEIFESNNPMNYSHFSNAQYDQLVEKAKQETDEHQEYQDLSQAEKILVGTDGEGQAAFIPLFYGGKSYIQKPYVKDVYRHPFGAEYSLKWGYITNKK</sequence>
<dbReference type="PROSITE" id="PS01040">
    <property type="entry name" value="SBP_BACTERIAL_5"/>
    <property type="match status" value="1"/>
</dbReference>
<keyword evidence="8" id="KW-1185">Reference proteome</keyword>
<protein>
    <submittedName>
        <fullName evidence="7">Peptide ABC transporter substrate-binding protein</fullName>
    </submittedName>
</protein>
<keyword evidence="3" id="KW-0813">Transport</keyword>
<keyword evidence="5" id="KW-0571">Peptide transport</keyword>
<name>A0A7W1X8S2_9BACL</name>
<keyword evidence="4" id="KW-0732">Signal</keyword>
<evidence type="ECO:0000256" key="3">
    <source>
        <dbReference type="ARBA" id="ARBA00022448"/>
    </source>
</evidence>
<dbReference type="Gene3D" id="3.40.190.10">
    <property type="entry name" value="Periplasmic binding protein-like II"/>
    <property type="match status" value="1"/>
</dbReference>
<dbReference type="GO" id="GO:0015833">
    <property type="term" value="P:peptide transport"/>
    <property type="evidence" value="ECO:0007669"/>
    <property type="project" value="UniProtKB-KW"/>
</dbReference>
<dbReference type="GO" id="GO:0030288">
    <property type="term" value="C:outer membrane-bounded periplasmic space"/>
    <property type="evidence" value="ECO:0007669"/>
    <property type="project" value="UniProtKB-ARBA"/>
</dbReference>
<dbReference type="AlphaFoldDB" id="A0A7W1X8S2"/>
<gene>
    <name evidence="7" type="ORF">H1164_04150</name>
</gene>
<dbReference type="GO" id="GO:1904680">
    <property type="term" value="F:peptide transmembrane transporter activity"/>
    <property type="evidence" value="ECO:0007669"/>
    <property type="project" value="TreeGrafter"/>
</dbReference>
<organism evidence="7 8">
    <name type="scientific">Thermoactinomyces daqus</name>
    <dbReference type="NCBI Taxonomy" id="1329516"/>
    <lineage>
        <taxon>Bacteria</taxon>
        <taxon>Bacillati</taxon>
        <taxon>Bacillota</taxon>
        <taxon>Bacilli</taxon>
        <taxon>Bacillales</taxon>
        <taxon>Thermoactinomycetaceae</taxon>
        <taxon>Thermoactinomyces</taxon>
    </lineage>
</organism>
<dbReference type="PANTHER" id="PTHR30290">
    <property type="entry name" value="PERIPLASMIC BINDING COMPONENT OF ABC TRANSPORTER"/>
    <property type="match status" value="1"/>
</dbReference>
<evidence type="ECO:0000259" key="6">
    <source>
        <dbReference type="Pfam" id="PF00496"/>
    </source>
</evidence>
<dbReference type="RefSeq" id="WP_052153925.1">
    <property type="nucleotide sequence ID" value="NZ_JACEIP010000004.1"/>
</dbReference>
<evidence type="ECO:0000256" key="1">
    <source>
        <dbReference type="ARBA" id="ARBA00004193"/>
    </source>
</evidence>
<dbReference type="Proteomes" id="UP000530514">
    <property type="component" value="Unassembled WGS sequence"/>
</dbReference>
<dbReference type="CDD" id="cd08504">
    <property type="entry name" value="PBP2_OppA"/>
    <property type="match status" value="1"/>
</dbReference>
<dbReference type="EMBL" id="JACEIP010000004">
    <property type="protein sequence ID" value="MBA4542092.1"/>
    <property type="molecule type" value="Genomic_DNA"/>
</dbReference>
<evidence type="ECO:0000313" key="8">
    <source>
        <dbReference type="Proteomes" id="UP000530514"/>
    </source>
</evidence>
<dbReference type="PIRSF" id="PIRSF002741">
    <property type="entry name" value="MppA"/>
    <property type="match status" value="1"/>
</dbReference>
<comment type="caution">
    <text evidence="7">The sequence shown here is derived from an EMBL/GenBank/DDBJ whole genome shotgun (WGS) entry which is preliminary data.</text>
</comment>
<dbReference type="InterPro" id="IPR000914">
    <property type="entry name" value="SBP_5_dom"/>
</dbReference>
<evidence type="ECO:0000256" key="2">
    <source>
        <dbReference type="ARBA" id="ARBA00005695"/>
    </source>
</evidence>
<dbReference type="Gene3D" id="3.90.76.10">
    <property type="entry name" value="Dipeptide-binding Protein, Domain 1"/>
    <property type="match status" value="1"/>
</dbReference>
<dbReference type="InterPro" id="IPR023765">
    <property type="entry name" value="SBP_5_CS"/>
</dbReference>
<dbReference type="Gene3D" id="3.10.105.10">
    <property type="entry name" value="Dipeptide-binding Protein, Domain 3"/>
    <property type="match status" value="1"/>
</dbReference>
<comment type="subcellular location">
    <subcellularLocation>
        <location evidence="1">Cell membrane</location>
        <topology evidence="1">Lipid-anchor</topology>
    </subcellularLocation>
</comment>
<dbReference type="InterPro" id="IPR039424">
    <property type="entry name" value="SBP_5"/>
</dbReference>
<dbReference type="PROSITE" id="PS51257">
    <property type="entry name" value="PROKAR_LIPOPROTEIN"/>
    <property type="match status" value="1"/>
</dbReference>
<keyword evidence="5" id="KW-0653">Protein transport</keyword>
<dbReference type="OrthoDB" id="9801912at2"/>
<dbReference type="Pfam" id="PF00496">
    <property type="entry name" value="SBP_bac_5"/>
    <property type="match status" value="1"/>
</dbReference>
<dbReference type="FunFam" id="3.10.105.10:FF:000001">
    <property type="entry name" value="Oligopeptide ABC transporter, oligopeptide-binding protein"/>
    <property type="match status" value="1"/>
</dbReference>